<protein>
    <submittedName>
        <fullName evidence="1">Uncharacterized protein</fullName>
    </submittedName>
</protein>
<sequence>MATSEPNQYERLTNGILLGGELKLAENKELFIEAKYAIEEHEWNKLFKIENGGSNSVWLEECDRNHTEHQLKLKSSIHEQEYIKMFRVMECWDPGKSYEQVAKIIVPLIIGCFLKGLSVNLENTKLRFLSWTKVIEDLGIGHIPMRLTSDNTFELVSNTQLSLFMQITAKAIVIALIEILLQFWTQSYCSIIEVSGCNCSSLLFGSKTDAVVLSHPCGDHWFTICGTLTSSNDAAIATHRIGTRVKPTFQERNLNPLFKYVCWILETGSASLNLVLSAAFTRICLLRGHPFLYPTVGEMKKVHIRNHVPYDDEKVDEKIDALRREEIADAIWSNKLGEARPRRLAREVEHESVTSGDIGSHPIGGKAYGEYSIRGSEFCQECVRAECRSKEADNN</sequence>
<dbReference type="AlphaFoldDB" id="A0A9Q1R8P4"/>
<evidence type="ECO:0000313" key="1">
    <source>
        <dbReference type="EMBL" id="KAJ8543440.1"/>
    </source>
</evidence>
<dbReference type="Proteomes" id="UP001152561">
    <property type="component" value="Unassembled WGS sequence"/>
</dbReference>
<name>A0A9Q1R8P4_9SOLA</name>
<dbReference type="EMBL" id="JAJAGQ010000014">
    <property type="protein sequence ID" value="KAJ8543440.1"/>
    <property type="molecule type" value="Genomic_DNA"/>
</dbReference>
<comment type="caution">
    <text evidence="1">The sequence shown here is derived from an EMBL/GenBank/DDBJ whole genome shotgun (WGS) entry which is preliminary data.</text>
</comment>
<gene>
    <name evidence="1" type="ORF">K7X08_005963</name>
</gene>
<organism evidence="1 2">
    <name type="scientific">Anisodus acutangulus</name>
    <dbReference type="NCBI Taxonomy" id="402998"/>
    <lineage>
        <taxon>Eukaryota</taxon>
        <taxon>Viridiplantae</taxon>
        <taxon>Streptophyta</taxon>
        <taxon>Embryophyta</taxon>
        <taxon>Tracheophyta</taxon>
        <taxon>Spermatophyta</taxon>
        <taxon>Magnoliopsida</taxon>
        <taxon>eudicotyledons</taxon>
        <taxon>Gunneridae</taxon>
        <taxon>Pentapetalae</taxon>
        <taxon>asterids</taxon>
        <taxon>lamiids</taxon>
        <taxon>Solanales</taxon>
        <taxon>Solanaceae</taxon>
        <taxon>Solanoideae</taxon>
        <taxon>Hyoscyameae</taxon>
        <taxon>Anisodus</taxon>
    </lineage>
</organism>
<reference evidence="2" key="1">
    <citation type="journal article" date="2023" name="Proc. Natl. Acad. Sci. U.S.A.">
        <title>Genomic and structural basis for evolution of tropane alkaloid biosynthesis.</title>
        <authorList>
            <person name="Wanga Y.-J."/>
            <person name="Taina T."/>
            <person name="Yua J.-Y."/>
            <person name="Lia J."/>
            <person name="Xua B."/>
            <person name="Chenc J."/>
            <person name="D'Auriad J.C."/>
            <person name="Huanga J.-P."/>
            <person name="Huanga S.-X."/>
        </authorList>
    </citation>
    <scope>NUCLEOTIDE SEQUENCE [LARGE SCALE GENOMIC DNA]</scope>
    <source>
        <strain evidence="2">cv. KIB-2019</strain>
    </source>
</reference>
<keyword evidence="2" id="KW-1185">Reference proteome</keyword>
<accession>A0A9Q1R8P4</accession>
<proteinExistence type="predicted"/>
<evidence type="ECO:0000313" key="2">
    <source>
        <dbReference type="Proteomes" id="UP001152561"/>
    </source>
</evidence>